<feature type="domain" description="DNA primase large subunit C-terminal" evidence="8">
    <location>
        <begin position="253"/>
        <end position="422"/>
    </location>
</feature>
<keyword evidence="4" id="KW-0235">DNA replication</keyword>
<evidence type="ECO:0000256" key="5">
    <source>
        <dbReference type="ARBA" id="ARBA00022723"/>
    </source>
</evidence>
<dbReference type="GO" id="GO:0006270">
    <property type="term" value="P:DNA replication initiation"/>
    <property type="evidence" value="ECO:0007669"/>
    <property type="project" value="TreeGrafter"/>
</dbReference>
<keyword evidence="10" id="KW-1185">Reference proteome</keyword>
<sequence length="443" mass="52654">MNTYRRSPQSEMDAKDLTAICKERIELYKILEEVKLENFEIGSQKWSDYIKSKIKENNLKTYLDLLTDEESSSTFKKSQKKDNIAHWMLGLGYCDTEELQNVFVTWELQWFHLIFMNSSEQARNQFLIKNNLVYKEVSHNDIIDHGEEIEACLGCDCSKIPKLYQIHWTEIPEVVGVRKAYLFMGETHFLPENIVYCVKRKLKNEFFESLMFQKENFHKLKDQRQTYFIKSLPLIVPRKHYNIIDGVSLSNIDELAKTHYPLCMRHLHRLLRQEHHLKYDGKMQYGIFLYYLGLPYEDAMQLWREEFTKKIGVKLFNAKYQYLFKHQYGRVGRKYEYPSSTCQYIINYRLPMYQQTHGCPFKHWSPQKLRDTLEQDCHGQDIGDIEDLVREGKYQRACTKYLCKTKNIHEGKVATIDSPNGYVQISIKESSDCLDSLFSMGKI</sequence>
<dbReference type="InterPro" id="IPR007238">
    <property type="entry name" value="DNA_primase_lsu_euk/arc"/>
</dbReference>
<evidence type="ECO:0000256" key="1">
    <source>
        <dbReference type="ARBA" id="ARBA00001966"/>
    </source>
</evidence>
<keyword evidence="2" id="KW-0004">4Fe-4S</keyword>
<keyword evidence="5" id="KW-0479">Metal-binding</keyword>
<dbReference type="GO" id="GO:0006269">
    <property type="term" value="P:DNA replication, synthesis of primer"/>
    <property type="evidence" value="ECO:0007669"/>
    <property type="project" value="UniProtKB-KW"/>
</dbReference>
<reference evidence="9" key="1">
    <citation type="submission" date="2022-01" db="EMBL/GenBank/DDBJ databases">
        <authorList>
            <person name="King R."/>
        </authorList>
    </citation>
    <scope>NUCLEOTIDE SEQUENCE</scope>
</reference>
<keyword evidence="6" id="KW-0408">Iron</keyword>
<dbReference type="PANTHER" id="PTHR10537:SF3">
    <property type="entry name" value="DNA PRIMASE LARGE SUBUNIT"/>
    <property type="match status" value="1"/>
</dbReference>
<dbReference type="GO" id="GO:0051539">
    <property type="term" value="F:4 iron, 4 sulfur cluster binding"/>
    <property type="evidence" value="ECO:0007669"/>
    <property type="project" value="UniProtKB-KW"/>
</dbReference>
<keyword evidence="3" id="KW-0639">Primosome</keyword>
<dbReference type="Pfam" id="PF04104">
    <property type="entry name" value="DNA_primase_lrg"/>
    <property type="match status" value="1"/>
</dbReference>
<dbReference type="GO" id="GO:0046872">
    <property type="term" value="F:metal ion binding"/>
    <property type="evidence" value="ECO:0007669"/>
    <property type="project" value="UniProtKB-KW"/>
</dbReference>
<keyword evidence="7" id="KW-0411">Iron-sulfur</keyword>
<dbReference type="AlphaFoldDB" id="A0A9P0GBR7"/>
<accession>A0A9P0GBR7</accession>
<dbReference type="InterPro" id="IPR058560">
    <property type="entry name" value="DNA_primase_C"/>
</dbReference>
<evidence type="ECO:0000256" key="3">
    <source>
        <dbReference type="ARBA" id="ARBA00022515"/>
    </source>
</evidence>
<evidence type="ECO:0000259" key="8">
    <source>
        <dbReference type="Pfam" id="PF04104"/>
    </source>
</evidence>
<protein>
    <recommendedName>
        <fullName evidence="8">DNA primase large subunit C-terminal domain-containing protein</fullName>
    </recommendedName>
</protein>
<name>A0A9P0GBR7_9CUCU</name>
<dbReference type="GO" id="GO:0005658">
    <property type="term" value="C:alpha DNA polymerase:primase complex"/>
    <property type="evidence" value="ECO:0007669"/>
    <property type="project" value="TreeGrafter"/>
</dbReference>
<evidence type="ECO:0000256" key="6">
    <source>
        <dbReference type="ARBA" id="ARBA00023004"/>
    </source>
</evidence>
<dbReference type="Pfam" id="PF26466">
    <property type="entry name" value="DNA_primase_lrg_N"/>
    <property type="match status" value="1"/>
</dbReference>
<dbReference type="Gene3D" id="1.20.930.80">
    <property type="match status" value="1"/>
</dbReference>
<evidence type="ECO:0000313" key="10">
    <source>
        <dbReference type="Proteomes" id="UP001153636"/>
    </source>
</evidence>
<dbReference type="PANTHER" id="PTHR10537">
    <property type="entry name" value="DNA PRIMASE LARGE SUBUNIT"/>
    <property type="match status" value="1"/>
</dbReference>
<gene>
    <name evidence="9" type="ORF">PSYICH_LOCUS5351</name>
</gene>
<evidence type="ECO:0000256" key="7">
    <source>
        <dbReference type="ARBA" id="ARBA00023014"/>
    </source>
</evidence>
<proteinExistence type="predicted"/>
<comment type="cofactor">
    <cofactor evidence="1">
        <name>[4Fe-4S] cluster</name>
        <dbReference type="ChEBI" id="CHEBI:49883"/>
    </cofactor>
</comment>
<organism evidence="9 10">
    <name type="scientific">Psylliodes chrysocephalus</name>
    <dbReference type="NCBI Taxonomy" id="3402493"/>
    <lineage>
        <taxon>Eukaryota</taxon>
        <taxon>Metazoa</taxon>
        <taxon>Ecdysozoa</taxon>
        <taxon>Arthropoda</taxon>
        <taxon>Hexapoda</taxon>
        <taxon>Insecta</taxon>
        <taxon>Pterygota</taxon>
        <taxon>Neoptera</taxon>
        <taxon>Endopterygota</taxon>
        <taxon>Coleoptera</taxon>
        <taxon>Polyphaga</taxon>
        <taxon>Cucujiformia</taxon>
        <taxon>Chrysomeloidea</taxon>
        <taxon>Chrysomelidae</taxon>
        <taxon>Galerucinae</taxon>
        <taxon>Alticini</taxon>
        <taxon>Psylliodes</taxon>
    </lineage>
</organism>
<evidence type="ECO:0000256" key="4">
    <source>
        <dbReference type="ARBA" id="ARBA00022705"/>
    </source>
</evidence>
<dbReference type="EMBL" id="OV651828">
    <property type="protein sequence ID" value="CAH1104075.1"/>
    <property type="molecule type" value="Genomic_DNA"/>
</dbReference>
<evidence type="ECO:0000313" key="9">
    <source>
        <dbReference type="EMBL" id="CAH1104075.1"/>
    </source>
</evidence>
<evidence type="ECO:0000256" key="2">
    <source>
        <dbReference type="ARBA" id="ARBA00022485"/>
    </source>
</evidence>
<dbReference type="OrthoDB" id="421393at2759"/>
<dbReference type="Proteomes" id="UP001153636">
    <property type="component" value="Chromosome 16"/>
</dbReference>